<dbReference type="RefSeq" id="WP_271168514.1">
    <property type="nucleotide sequence ID" value="NZ_BSFI01000007.1"/>
</dbReference>
<evidence type="ECO:0000313" key="2">
    <source>
        <dbReference type="Proteomes" id="UP001143372"/>
    </source>
</evidence>
<keyword evidence="2" id="KW-1185">Reference proteome</keyword>
<evidence type="ECO:0008006" key="3">
    <source>
        <dbReference type="Google" id="ProtNLM"/>
    </source>
</evidence>
<reference evidence="1" key="1">
    <citation type="journal article" date="2014" name="Int. J. Syst. Evol. Microbiol.">
        <title>Complete genome sequence of Corynebacterium casei LMG S-19264T (=DSM 44701T), isolated from a smear-ripened cheese.</title>
        <authorList>
            <consortium name="US DOE Joint Genome Institute (JGI-PGF)"/>
            <person name="Walter F."/>
            <person name="Albersmeier A."/>
            <person name="Kalinowski J."/>
            <person name="Ruckert C."/>
        </authorList>
    </citation>
    <scope>NUCLEOTIDE SEQUENCE</scope>
    <source>
        <strain evidence="1">VKM B-2347</strain>
    </source>
</reference>
<comment type="caution">
    <text evidence="1">The sequence shown here is derived from an EMBL/GenBank/DDBJ whole genome shotgun (WGS) entry which is preliminary data.</text>
</comment>
<dbReference type="InterPro" id="IPR029063">
    <property type="entry name" value="SAM-dependent_MTases_sf"/>
</dbReference>
<sequence>MKKEFSKLYARGGWKRGDGETASGAGSTLQYTEQIRNELPALFAKYAVKTLLDAPCGDFNWFSHIDVGAMDYIGMDIVDAMVADNTRKYGSRQRRFISGDASTTPLPKADMLLCRDLMRHIKLEASLDVLRNFVRSGTPWLLATSYVVRHNADIEKNFGSRPINLMIEPFFLPKPRLKIYDSIEGFRKRYLCLWSREEVEAALARSATARTARIDAGARSLDALYDEITAFQATREKLSGGSRRDETLVMLEAIRELIKAMGAEVN</sequence>
<accession>A0A9W6J2Q1</accession>
<dbReference type="Gene3D" id="3.40.50.150">
    <property type="entry name" value="Vaccinia Virus protein VP39"/>
    <property type="match status" value="1"/>
</dbReference>
<dbReference type="EMBL" id="BSFI01000007">
    <property type="protein sequence ID" value="GLK68299.1"/>
    <property type="molecule type" value="Genomic_DNA"/>
</dbReference>
<reference evidence="1" key="2">
    <citation type="submission" date="2023-01" db="EMBL/GenBank/DDBJ databases">
        <authorList>
            <person name="Sun Q."/>
            <person name="Evtushenko L."/>
        </authorList>
    </citation>
    <scope>NUCLEOTIDE SEQUENCE</scope>
    <source>
        <strain evidence="1">VKM B-2347</strain>
    </source>
</reference>
<protein>
    <recommendedName>
        <fullName evidence="3">Class I SAM-dependent methyltransferase</fullName>
    </recommendedName>
</protein>
<evidence type="ECO:0000313" key="1">
    <source>
        <dbReference type="EMBL" id="GLK68299.1"/>
    </source>
</evidence>
<dbReference type="AlphaFoldDB" id="A0A9W6J2Q1"/>
<dbReference type="SUPFAM" id="SSF53335">
    <property type="entry name" value="S-adenosyl-L-methionine-dependent methyltransferases"/>
    <property type="match status" value="1"/>
</dbReference>
<name>A0A9W6J2Q1_9HYPH</name>
<organism evidence="1 2">
    <name type="scientific">Hansschlegelia plantiphila</name>
    <dbReference type="NCBI Taxonomy" id="374655"/>
    <lineage>
        <taxon>Bacteria</taxon>
        <taxon>Pseudomonadati</taxon>
        <taxon>Pseudomonadota</taxon>
        <taxon>Alphaproteobacteria</taxon>
        <taxon>Hyphomicrobiales</taxon>
        <taxon>Methylopilaceae</taxon>
        <taxon>Hansschlegelia</taxon>
    </lineage>
</organism>
<proteinExistence type="predicted"/>
<gene>
    <name evidence="1" type="ORF">GCM10008179_19370</name>
</gene>
<dbReference type="Proteomes" id="UP001143372">
    <property type="component" value="Unassembled WGS sequence"/>
</dbReference>